<evidence type="ECO:0000256" key="3">
    <source>
        <dbReference type="ARBA" id="ARBA00022650"/>
    </source>
</evidence>
<dbReference type="InterPro" id="IPR015947">
    <property type="entry name" value="PUA-like_sf"/>
</dbReference>
<dbReference type="InterPro" id="IPR001048">
    <property type="entry name" value="Asp/Glu/Uridylate_kinase"/>
</dbReference>
<dbReference type="SMART" id="SM00359">
    <property type="entry name" value="PUA"/>
    <property type="match status" value="1"/>
</dbReference>
<dbReference type="PIRSF" id="PIRSF000729">
    <property type="entry name" value="GK"/>
    <property type="match status" value="1"/>
</dbReference>
<evidence type="ECO:0000256" key="4">
    <source>
        <dbReference type="ARBA" id="ARBA00022679"/>
    </source>
</evidence>
<keyword evidence="3" id="KW-0641">Proline biosynthesis</keyword>
<evidence type="ECO:0000313" key="10">
    <source>
        <dbReference type="Proteomes" id="UP000609064"/>
    </source>
</evidence>
<dbReference type="SUPFAM" id="SSF53633">
    <property type="entry name" value="Carbamate kinase-like"/>
    <property type="match status" value="1"/>
</dbReference>
<dbReference type="Proteomes" id="UP000609064">
    <property type="component" value="Unassembled WGS sequence"/>
</dbReference>
<dbReference type="GO" id="GO:0008652">
    <property type="term" value="P:amino acid biosynthetic process"/>
    <property type="evidence" value="ECO:0007669"/>
    <property type="project" value="UniProtKB-KW"/>
</dbReference>
<dbReference type="EMBL" id="BMKK01000003">
    <property type="protein sequence ID" value="GGD53677.1"/>
    <property type="molecule type" value="Genomic_DNA"/>
</dbReference>
<dbReference type="PRINTS" id="PR00474">
    <property type="entry name" value="GLU5KINASE"/>
</dbReference>
<dbReference type="InterPro" id="IPR011529">
    <property type="entry name" value="Glu_5kinase"/>
</dbReference>
<dbReference type="InterPro" id="IPR002478">
    <property type="entry name" value="PUA"/>
</dbReference>
<keyword evidence="5" id="KW-0547">Nucleotide-binding</keyword>
<dbReference type="PANTHER" id="PTHR43654">
    <property type="entry name" value="GLUTAMATE 5-KINASE"/>
    <property type="match status" value="1"/>
</dbReference>
<dbReference type="NCBIfam" id="TIGR01027">
    <property type="entry name" value="proB"/>
    <property type="match status" value="1"/>
</dbReference>
<accession>A0A916YPU6</accession>
<dbReference type="GO" id="GO:0005829">
    <property type="term" value="C:cytosol"/>
    <property type="evidence" value="ECO:0007669"/>
    <property type="project" value="TreeGrafter"/>
</dbReference>
<feature type="domain" description="PUA" evidence="8">
    <location>
        <begin position="267"/>
        <end position="341"/>
    </location>
</feature>
<reference evidence="9" key="2">
    <citation type="submission" date="2020-09" db="EMBL/GenBank/DDBJ databases">
        <authorList>
            <person name="Sun Q."/>
            <person name="Zhou Y."/>
        </authorList>
    </citation>
    <scope>NUCLEOTIDE SEQUENCE</scope>
    <source>
        <strain evidence="9">CGMCC 1.15958</strain>
    </source>
</reference>
<dbReference type="Gene3D" id="2.30.130.10">
    <property type="entry name" value="PUA domain"/>
    <property type="match status" value="1"/>
</dbReference>
<dbReference type="CDD" id="cd21157">
    <property type="entry name" value="PUA_G5K"/>
    <property type="match status" value="1"/>
</dbReference>
<evidence type="ECO:0000256" key="1">
    <source>
        <dbReference type="ARBA" id="ARBA00022490"/>
    </source>
</evidence>
<keyword evidence="7" id="KW-0067">ATP-binding</keyword>
<reference evidence="9" key="1">
    <citation type="journal article" date="2014" name="Int. J. Syst. Evol. Microbiol.">
        <title>Complete genome sequence of Corynebacterium casei LMG S-19264T (=DSM 44701T), isolated from a smear-ripened cheese.</title>
        <authorList>
            <consortium name="US DOE Joint Genome Institute (JGI-PGF)"/>
            <person name="Walter F."/>
            <person name="Albersmeier A."/>
            <person name="Kalinowski J."/>
            <person name="Ruckert C."/>
        </authorList>
    </citation>
    <scope>NUCLEOTIDE SEQUENCE</scope>
    <source>
        <strain evidence="9">CGMCC 1.15958</strain>
    </source>
</reference>
<keyword evidence="6" id="KW-0418">Kinase</keyword>
<dbReference type="SUPFAM" id="SSF88697">
    <property type="entry name" value="PUA domain-like"/>
    <property type="match status" value="1"/>
</dbReference>
<dbReference type="GO" id="GO:0005524">
    <property type="term" value="F:ATP binding"/>
    <property type="evidence" value="ECO:0007669"/>
    <property type="project" value="UniProtKB-KW"/>
</dbReference>
<dbReference type="InterPro" id="IPR036393">
    <property type="entry name" value="AceGlu_kinase-like_sf"/>
</dbReference>
<dbReference type="AlphaFoldDB" id="A0A916YPU6"/>
<dbReference type="InterPro" id="IPR036974">
    <property type="entry name" value="PUA_sf"/>
</dbReference>
<dbReference type="FunFam" id="3.40.1160.10:FF:000006">
    <property type="entry name" value="Glutamate 5-kinase"/>
    <property type="match status" value="1"/>
</dbReference>
<dbReference type="GO" id="GO:0003723">
    <property type="term" value="F:RNA binding"/>
    <property type="evidence" value="ECO:0007669"/>
    <property type="project" value="InterPro"/>
</dbReference>
<evidence type="ECO:0000313" key="9">
    <source>
        <dbReference type="EMBL" id="GGD53677.1"/>
    </source>
</evidence>
<keyword evidence="1" id="KW-0963">Cytoplasm</keyword>
<evidence type="ECO:0000256" key="2">
    <source>
        <dbReference type="ARBA" id="ARBA00022605"/>
    </source>
</evidence>
<dbReference type="Pfam" id="PF01472">
    <property type="entry name" value="PUA"/>
    <property type="match status" value="1"/>
</dbReference>
<name>A0A916YPU6_9BACT</name>
<proteinExistence type="predicted"/>
<gene>
    <name evidence="9" type="primary">proB</name>
    <name evidence="9" type="ORF">GCM10011514_17260</name>
</gene>
<evidence type="ECO:0000256" key="5">
    <source>
        <dbReference type="ARBA" id="ARBA00022741"/>
    </source>
</evidence>
<evidence type="ECO:0000259" key="8">
    <source>
        <dbReference type="SMART" id="SM00359"/>
    </source>
</evidence>
<keyword evidence="4" id="KW-0808">Transferase</keyword>
<organism evidence="9 10">
    <name type="scientific">Emticicia aquatilis</name>
    <dbReference type="NCBI Taxonomy" id="1537369"/>
    <lineage>
        <taxon>Bacteria</taxon>
        <taxon>Pseudomonadati</taxon>
        <taxon>Bacteroidota</taxon>
        <taxon>Cytophagia</taxon>
        <taxon>Cytophagales</taxon>
        <taxon>Leadbetterellaceae</taxon>
        <taxon>Emticicia</taxon>
    </lineage>
</organism>
<dbReference type="Pfam" id="PF00696">
    <property type="entry name" value="AA_kinase"/>
    <property type="match status" value="1"/>
</dbReference>
<dbReference type="PROSITE" id="PS50890">
    <property type="entry name" value="PUA"/>
    <property type="match status" value="1"/>
</dbReference>
<dbReference type="InterPro" id="IPR001057">
    <property type="entry name" value="Glu/AcGlu_kinase"/>
</dbReference>
<comment type="caution">
    <text evidence="9">The sequence shown here is derived from an EMBL/GenBank/DDBJ whole genome shotgun (WGS) entry which is preliminary data.</text>
</comment>
<evidence type="ECO:0000256" key="6">
    <source>
        <dbReference type="ARBA" id="ARBA00022777"/>
    </source>
</evidence>
<dbReference type="InterPro" id="IPR005715">
    <property type="entry name" value="Glu_5kinase/COase_Synthase"/>
</dbReference>
<keyword evidence="2" id="KW-0028">Amino-acid biosynthesis</keyword>
<dbReference type="PANTHER" id="PTHR43654:SF1">
    <property type="entry name" value="ISOPENTENYL PHOSPHATE KINASE"/>
    <property type="match status" value="1"/>
</dbReference>
<protein>
    <submittedName>
        <fullName evidence="9">Glutamate 5-kinase</fullName>
    </submittedName>
</protein>
<dbReference type="Gene3D" id="3.40.1160.10">
    <property type="entry name" value="Acetylglutamate kinase-like"/>
    <property type="match status" value="1"/>
</dbReference>
<sequence length="345" mass="37406">MIQKPILILKFGTASITQKNGEPDETIIADIARQVAILHADYQIVMVSSGAVGAGKHFIKNYSGEIAERKAAAAIGNPLLLNIYSKYFSQYGIQIAQSLCERQHFGNREQFLQLKETYQELWENDIIPIANENDVVSNRELKFSDNDELATLIATGFGAETLMICTSVGGLLDKDKNIIRKIENIDNQILGLVDNSKSALGSGGMASKLTFTKLATRMGIRVIIFGMKEQDGILKAIKGDAGSEFTAQEVNLSSRNKWLASGSVTVGTLQIDAGAAKAIQKRSSLLAVGIRKVKGDFEMGEVVEIVDNHGEMLAVARTKVSSAELAANLKTINYEVANANDIVLI</sequence>
<dbReference type="GO" id="GO:0004349">
    <property type="term" value="F:glutamate 5-kinase activity"/>
    <property type="evidence" value="ECO:0007669"/>
    <property type="project" value="InterPro"/>
</dbReference>
<keyword evidence="10" id="KW-1185">Reference proteome</keyword>
<evidence type="ECO:0000256" key="7">
    <source>
        <dbReference type="ARBA" id="ARBA00022840"/>
    </source>
</evidence>